<dbReference type="SUPFAM" id="SSF53300">
    <property type="entry name" value="vWA-like"/>
    <property type="match status" value="1"/>
</dbReference>
<proteinExistence type="predicted"/>
<feature type="signal peptide" evidence="1">
    <location>
        <begin position="1"/>
        <end position="19"/>
    </location>
</feature>
<dbReference type="EMBL" id="JBHUEN010000053">
    <property type="protein sequence ID" value="MFD1883704.1"/>
    <property type="molecule type" value="Genomic_DNA"/>
</dbReference>
<accession>A0ABW4RBR5</accession>
<gene>
    <name evidence="2" type="ORF">ACFSCT_18500</name>
</gene>
<name>A0ABW4RBR5_9RHOB</name>
<dbReference type="Gene3D" id="3.40.50.410">
    <property type="entry name" value="von Willebrand factor, type A domain"/>
    <property type="match status" value="1"/>
</dbReference>
<sequence>MRHIIAVLMLFSAPIAALAQDVELELVLLTDASGSIDAIELELQRRGYANAMTSPEVLAAIADTAGGVAVTYVEFADTTDVIVPWMVIGGATDARRFADALMGAPRESIGGNAIGAALLYSLDLIEKNDFNGWRKVIDFSSDSLWNGSGPPIASARQAVLDAGITINGLPVLCLDCSGRPTGPNLEQEYLDRLIGGSGAFMVTADGDESFETAVRRKMVLEIAGTPVPADPRRRVAMD</sequence>
<evidence type="ECO:0000313" key="3">
    <source>
        <dbReference type="Proteomes" id="UP001597213"/>
    </source>
</evidence>
<evidence type="ECO:0000313" key="2">
    <source>
        <dbReference type="EMBL" id="MFD1883704.1"/>
    </source>
</evidence>
<organism evidence="2 3">
    <name type="scientific">Paracoccus pacificus</name>
    <dbReference type="NCBI Taxonomy" id="1463598"/>
    <lineage>
        <taxon>Bacteria</taxon>
        <taxon>Pseudomonadati</taxon>
        <taxon>Pseudomonadota</taxon>
        <taxon>Alphaproteobacteria</taxon>
        <taxon>Rhodobacterales</taxon>
        <taxon>Paracoccaceae</taxon>
        <taxon>Paracoccus</taxon>
    </lineage>
</organism>
<dbReference type="RefSeq" id="WP_379145250.1">
    <property type="nucleotide sequence ID" value="NZ_JBHUEN010000053.1"/>
</dbReference>
<dbReference type="CDD" id="cd00198">
    <property type="entry name" value="vWFA"/>
    <property type="match status" value="1"/>
</dbReference>
<comment type="caution">
    <text evidence="2">The sequence shown here is derived from an EMBL/GenBank/DDBJ whole genome shotgun (WGS) entry which is preliminary data.</text>
</comment>
<protein>
    <submittedName>
        <fullName evidence="2">DUF1194 domain-containing protein</fullName>
    </submittedName>
</protein>
<dbReference type="InterPro" id="IPR010607">
    <property type="entry name" value="DUF1194"/>
</dbReference>
<keyword evidence="3" id="KW-1185">Reference proteome</keyword>
<keyword evidence="1" id="KW-0732">Signal</keyword>
<feature type="chain" id="PRO_5045576131" evidence="1">
    <location>
        <begin position="20"/>
        <end position="238"/>
    </location>
</feature>
<dbReference type="Pfam" id="PF06707">
    <property type="entry name" value="DUF1194"/>
    <property type="match status" value="1"/>
</dbReference>
<reference evidence="3" key="1">
    <citation type="journal article" date="2019" name="Int. J. Syst. Evol. Microbiol.">
        <title>The Global Catalogue of Microorganisms (GCM) 10K type strain sequencing project: providing services to taxonomists for standard genome sequencing and annotation.</title>
        <authorList>
            <consortium name="The Broad Institute Genomics Platform"/>
            <consortium name="The Broad Institute Genome Sequencing Center for Infectious Disease"/>
            <person name="Wu L."/>
            <person name="Ma J."/>
        </authorList>
    </citation>
    <scope>NUCLEOTIDE SEQUENCE [LARGE SCALE GENOMIC DNA]</scope>
    <source>
        <strain evidence="3">CCUG 56029</strain>
    </source>
</reference>
<dbReference type="InterPro" id="IPR036465">
    <property type="entry name" value="vWFA_dom_sf"/>
</dbReference>
<dbReference type="Proteomes" id="UP001597213">
    <property type="component" value="Unassembled WGS sequence"/>
</dbReference>
<evidence type="ECO:0000256" key="1">
    <source>
        <dbReference type="SAM" id="SignalP"/>
    </source>
</evidence>